<dbReference type="PANTHER" id="PTHR30126">
    <property type="entry name" value="HTH-TYPE TRANSCRIPTIONAL REGULATOR"/>
    <property type="match status" value="1"/>
</dbReference>
<evidence type="ECO:0000256" key="1">
    <source>
        <dbReference type="ARBA" id="ARBA00009437"/>
    </source>
</evidence>
<keyword evidence="3" id="KW-0238">DNA-binding</keyword>
<dbReference type="SUPFAM" id="SSF46785">
    <property type="entry name" value="Winged helix' DNA-binding domain"/>
    <property type="match status" value="1"/>
</dbReference>
<keyword evidence="2" id="KW-0805">Transcription regulation</keyword>
<dbReference type="SUPFAM" id="SSF53850">
    <property type="entry name" value="Periplasmic binding protein-like II"/>
    <property type="match status" value="1"/>
</dbReference>
<dbReference type="Gene3D" id="3.40.190.290">
    <property type="match status" value="1"/>
</dbReference>
<dbReference type="InterPro" id="IPR000847">
    <property type="entry name" value="LysR_HTH_N"/>
</dbReference>
<dbReference type="EMBL" id="FRFG01000015">
    <property type="protein sequence ID" value="SHO55554.1"/>
    <property type="molecule type" value="Genomic_DNA"/>
</dbReference>
<keyword evidence="7" id="KW-1185">Reference proteome</keyword>
<evidence type="ECO:0000256" key="3">
    <source>
        <dbReference type="ARBA" id="ARBA00023125"/>
    </source>
</evidence>
<keyword evidence="4" id="KW-0804">Transcription</keyword>
<feature type="domain" description="HTH lysR-type" evidence="5">
    <location>
        <begin position="15"/>
        <end position="72"/>
    </location>
</feature>
<dbReference type="AlphaFoldDB" id="A0A1M7YSG0"/>
<dbReference type="STRING" id="1117707.VQ7734_01290"/>
<dbReference type="InterPro" id="IPR005119">
    <property type="entry name" value="LysR_subst-bd"/>
</dbReference>
<dbReference type="InterPro" id="IPR036388">
    <property type="entry name" value="WH-like_DNA-bd_sf"/>
</dbReference>
<accession>A0A1M7YSG0</accession>
<organism evidence="6 7">
    <name type="scientific">Vibrio quintilis</name>
    <dbReference type="NCBI Taxonomy" id="1117707"/>
    <lineage>
        <taxon>Bacteria</taxon>
        <taxon>Pseudomonadati</taxon>
        <taxon>Pseudomonadota</taxon>
        <taxon>Gammaproteobacteria</taxon>
        <taxon>Vibrionales</taxon>
        <taxon>Vibrionaceae</taxon>
        <taxon>Vibrio</taxon>
    </lineage>
</organism>
<dbReference type="Gene3D" id="1.10.10.10">
    <property type="entry name" value="Winged helix-like DNA-binding domain superfamily/Winged helix DNA-binding domain"/>
    <property type="match status" value="1"/>
</dbReference>
<evidence type="ECO:0000256" key="4">
    <source>
        <dbReference type="ARBA" id="ARBA00023163"/>
    </source>
</evidence>
<reference evidence="7" key="1">
    <citation type="submission" date="2016-12" db="EMBL/GenBank/DDBJ databases">
        <authorList>
            <person name="Rodrigo-Torres L."/>
            <person name="Arahal R.D."/>
            <person name="Lucena T."/>
        </authorList>
    </citation>
    <scope>NUCLEOTIDE SEQUENCE [LARGE SCALE GENOMIC DNA]</scope>
</reference>
<protein>
    <submittedName>
        <fullName evidence="6">Chromosome initiation inhibitor</fullName>
    </submittedName>
</protein>
<sequence length="316" mass="34397">MLFYQGYKYIYGSTMSLIRLRTFIEVYRQGSISGAARSLNLTQPAVSQHIAGLEVAIGRSLFERQPDGVKPTSTADELAADIGDKLDSAEAALASARARSMDVAGALQIIGHADFMAEVLAKELTPLLEDGIRVRMHTGDGPMVNQMLLEGHCDLGISAHPVTDGRLKSELILTDKVLAVASPPVAERLNQSADLLTAMTREPLVAYNLELSLIDNWLAKNKLSAAQVIPSVVAQDMRALRSVLIQGFGWSVLPQYLCQSQIDSGELAAITPPVGSTDIHYYLIWIASALRQVRVAHARQTLLRRINRQTEGAPSR</sequence>
<evidence type="ECO:0000259" key="5">
    <source>
        <dbReference type="PROSITE" id="PS50931"/>
    </source>
</evidence>
<dbReference type="CDD" id="cd05466">
    <property type="entry name" value="PBP2_LTTR_substrate"/>
    <property type="match status" value="1"/>
</dbReference>
<evidence type="ECO:0000313" key="7">
    <source>
        <dbReference type="Proteomes" id="UP000184600"/>
    </source>
</evidence>
<evidence type="ECO:0000313" key="6">
    <source>
        <dbReference type="EMBL" id="SHO55554.1"/>
    </source>
</evidence>
<dbReference type="Proteomes" id="UP000184600">
    <property type="component" value="Unassembled WGS sequence"/>
</dbReference>
<dbReference type="PANTHER" id="PTHR30126:SF39">
    <property type="entry name" value="HTH-TYPE TRANSCRIPTIONAL REGULATOR CYSL"/>
    <property type="match status" value="1"/>
</dbReference>
<dbReference type="Pfam" id="PF03466">
    <property type="entry name" value="LysR_substrate"/>
    <property type="match status" value="1"/>
</dbReference>
<dbReference type="Pfam" id="PF00126">
    <property type="entry name" value="HTH_1"/>
    <property type="match status" value="1"/>
</dbReference>
<dbReference type="GO" id="GO:0003700">
    <property type="term" value="F:DNA-binding transcription factor activity"/>
    <property type="evidence" value="ECO:0007669"/>
    <property type="project" value="InterPro"/>
</dbReference>
<dbReference type="PRINTS" id="PR00039">
    <property type="entry name" value="HTHLYSR"/>
</dbReference>
<dbReference type="GO" id="GO:0000976">
    <property type="term" value="F:transcription cis-regulatory region binding"/>
    <property type="evidence" value="ECO:0007669"/>
    <property type="project" value="TreeGrafter"/>
</dbReference>
<dbReference type="InterPro" id="IPR036390">
    <property type="entry name" value="WH_DNA-bd_sf"/>
</dbReference>
<proteinExistence type="inferred from homology"/>
<evidence type="ECO:0000256" key="2">
    <source>
        <dbReference type="ARBA" id="ARBA00023015"/>
    </source>
</evidence>
<name>A0A1M7YSG0_9VIBR</name>
<dbReference type="PROSITE" id="PS50931">
    <property type="entry name" value="HTH_LYSR"/>
    <property type="match status" value="1"/>
</dbReference>
<comment type="similarity">
    <text evidence="1">Belongs to the LysR transcriptional regulatory family.</text>
</comment>
<gene>
    <name evidence="6" type="primary">iciA</name>
    <name evidence="6" type="ORF">VQ7734_01290</name>
</gene>